<dbReference type="Proteomes" id="UP001172101">
    <property type="component" value="Unassembled WGS sequence"/>
</dbReference>
<protein>
    <submittedName>
        <fullName evidence="2">Uncharacterized protein</fullName>
    </submittedName>
</protein>
<dbReference type="AlphaFoldDB" id="A0AA39ZZ60"/>
<feature type="region of interest" description="Disordered" evidence="1">
    <location>
        <begin position="561"/>
        <end position="603"/>
    </location>
</feature>
<proteinExistence type="predicted"/>
<comment type="caution">
    <text evidence="2">The sequence shown here is derived from an EMBL/GenBank/DDBJ whole genome shotgun (WGS) entry which is preliminary data.</text>
</comment>
<evidence type="ECO:0000313" key="2">
    <source>
        <dbReference type="EMBL" id="KAK0706317.1"/>
    </source>
</evidence>
<evidence type="ECO:0000256" key="1">
    <source>
        <dbReference type="SAM" id="MobiDB-lite"/>
    </source>
</evidence>
<organism evidence="2 3">
    <name type="scientific">Lasiosphaeria miniovina</name>
    <dbReference type="NCBI Taxonomy" id="1954250"/>
    <lineage>
        <taxon>Eukaryota</taxon>
        <taxon>Fungi</taxon>
        <taxon>Dikarya</taxon>
        <taxon>Ascomycota</taxon>
        <taxon>Pezizomycotina</taxon>
        <taxon>Sordariomycetes</taxon>
        <taxon>Sordariomycetidae</taxon>
        <taxon>Sordariales</taxon>
        <taxon>Lasiosphaeriaceae</taxon>
        <taxon>Lasiosphaeria</taxon>
    </lineage>
</organism>
<reference evidence="2" key="1">
    <citation type="submission" date="2023-06" db="EMBL/GenBank/DDBJ databases">
        <title>Genome-scale phylogeny and comparative genomics of the fungal order Sordariales.</title>
        <authorList>
            <consortium name="Lawrence Berkeley National Laboratory"/>
            <person name="Hensen N."/>
            <person name="Bonometti L."/>
            <person name="Westerberg I."/>
            <person name="Brannstrom I.O."/>
            <person name="Guillou S."/>
            <person name="Cros-Aarteil S."/>
            <person name="Calhoun S."/>
            <person name="Haridas S."/>
            <person name="Kuo A."/>
            <person name="Mondo S."/>
            <person name="Pangilinan J."/>
            <person name="Riley R."/>
            <person name="LaButti K."/>
            <person name="Andreopoulos B."/>
            <person name="Lipzen A."/>
            <person name="Chen C."/>
            <person name="Yanf M."/>
            <person name="Daum C."/>
            <person name="Ng V."/>
            <person name="Clum A."/>
            <person name="Steindorff A."/>
            <person name="Ohm R."/>
            <person name="Martin F."/>
            <person name="Silar P."/>
            <person name="Natvig D."/>
            <person name="Lalanne C."/>
            <person name="Gautier V."/>
            <person name="Ament-velasquez S.L."/>
            <person name="Kruys A."/>
            <person name="Hutchinson M.I."/>
            <person name="Powell A.J."/>
            <person name="Barry K."/>
            <person name="Miller A.N."/>
            <person name="Grigoriev I.V."/>
            <person name="Debuchy R."/>
            <person name="Gladieux P."/>
            <person name="Thoren M.H."/>
            <person name="Johannesson H."/>
        </authorList>
    </citation>
    <scope>NUCLEOTIDE SEQUENCE</scope>
    <source>
        <strain evidence="2">SMH2392-1A</strain>
    </source>
</reference>
<name>A0AA39ZZ60_9PEZI</name>
<evidence type="ECO:0000313" key="3">
    <source>
        <dbReference type="Proteomes" id="UP001172101"/>
    </source>
</evidence>
<dbReference type="GeneID" id="85318352"/>
<gene>
    <name evidence="2" type="ORF">B0T26DRAFT_447316</name>
</gene>
<dbReference type="InterPro" id="IPR011990">
    <property type="entry name" value="TPR-like_helical_dom_sf"/>
</dbReference>
<feature type="compositionally biased region" description="Basic residues" evidence="1">
    <location>
        <begin position="576"/>
        <end position="592"/>
    </location>
</feature>
<dbReference type="RefSeq" id="XP_060291411.1">
    <property type="nucleotide sequence ID" value="XM_060435082.1"/>
</dbReference>
<keyword evidence="3" id="KW-1185">Reference proteome</keyword>
<dbReference type="EMBL" id="JAUIRO010000007">
    <property type="protein sequence ID" value="KAK0706317.1"/>
    <property type="molecule type" value="Genomic_DNA"/>
</dbReference>
<sequence length="628" mass="69959">MARSNRTPDLAIPNLLHALALTHLTQSSSRRAIKLCRQSLNMKKRLIGSDHAEYYQTMELLATAYELEVEPMYGEILRNFIPTSFECKSHPPDVLDFITNHPGLLDGVFGTDATPWATALESDGLRLPVVELWNTGVPRPSIPPPELEDSSRPIPLFEKDSDPPAPINLWDANSNTRVENQRTGIDPYPIRDGQKGLSGRTRWTQVLTGENTRARDTPERRASLGLNSLDLAGTSSTYALQARQTETRRRWLSRIVPEGMRHMTWQASNHRKLQKKRTGFQQTATNLGPRTRQLIEQGVRQRMVEPLAPTPQSYASLSMDRFSTMAVLAPEDSQSTGEPVQHVWNLVASRYVDALVDPRAHGKNHGNSSADIAAPVELDSTPLGRDDPVANYVAPVELHNTSLPVELPLSDPWTRPIFQHRSTASSTSNSDYLDYPASCDSPTLGAQFTPPTSRESLPIGTTFNSTHPMTEDAMRCFDTGWSGIASSDSIEIEEEKIEILSLETDVYETDTIPDRPETDLTSEAKAGLTRHNIIEHRKISETLPERTLSLSIDTANTSPISCPRAPFDIEKESPKPRWRSHLTPGRRRRRQGNLKSGERKSMISNTSPCFYTASRLSATACARHIPTA</sequence>
<dbReference type="Gene3D" id="1.25.40.10">
    <property type="entry name" value="Tetratricopeptide repeat domain"/>
    <property type="match status" value="1"/>
</dbReference>
<accession>A0AA39ZZ60</accession>